<organism evidence="1 2">
    <name type="scientific">Candidatus Woesebacteria bacterium GW2011_GWA1_39_12</name>
    <dbReference type="NCBI Taxonomy" id="1618549"/>
    <lineage>
        <taxon>Bacteria</taxon>
        <taxon>Candidatus Woeseibacteriota</taxon>
    </lineage>
</organism>
<proteinExistence type="predicted"/>
<reference evidence="1 2" key="1">
    <citation type="journal article" date="2015" name="Nature">
        <title>rRNA introns, odd ribosomes, and small enigmatic genomes across a large radiation of phyla.</title>
        <authorList>
            <person name="Brown C.T."/>
            <person name="Hug L.A."/>
            <person name="Thomas B.C."/>
            <person name="Sharon I."/>
            <person name="Castelle C.J."/>
            <person name="Singh A."/>
            <person name="Wilkins M.J."/>
            <person name="Williams K.H."/>
            <person name="Banfield J.F."/>
        </authorList>
    </citation>
    <scope>NUCLEOTIDE SEQUENCE [LARGE SCALE GENOMIC DNA]</scope>
</reference>
<evidence type="ECO:0000313" key="1">
    <source>
        <dbReference type="EMBL" id="KKQ97046.1"/>
    </source>
</evidence>
<dbReference type="AlphaFoldDB" id="A0A0G0Q5U5"/>
<dbReference type="InterPro" id="IPR043519">
    <property type="entry name" value="NT_sf"/>
</dbReference>
<sequence>MGRTKRHLLPYTMTVAGEITSWLAKCKFVKRADPLGSLRRKASTVGDIDISVATDNPKEVIAHFVGYPKAQRVLEKGEHSASIVIP</sequence>
<dbReference type="Proteomes" id="UP000034325">
    <property type="component" value="Unassembled WGS sequence"/>
</dbReference>
<feature type="non-terminal residue" evidence="1">
    <location>
        <position position="86"/>
    </location>
</feature>
<name>A0A0G0Q5U5_9BACT</name>
<gene>
    <name evidence="1" type="ORF">UT23_C0019G0015</name>
</gene>
<dbReference type="EMBL" id="LBWA01000019">
    <property type="protein sequence ID" value="KKQ97046.1"/>
    <property type="molecule type" value="Genomic_DNA"/>
</dbReference>
<dbReference type="SUPFAM" id="SSF81301">
    <property type="entry name" value="Nucleotidyltransferase"/>
    <property type="match status" value="1"/>
</dbReference>
<evidence type="ECO:0000313" key="2">
    <source>
        <dbReference type="Proteomes" id="UP000034325"/>
    </source>
</evidence>
<comment type="caution">
    <text evidence="1">The sequence shown here is derived from an EMBL/GenBank/DDBJ whole genome shotgun (WGS) entry which is preliminary data.</text>
</comment>
<dbReference type="Gene3D" id="3.30.460.10">
    <property type="entry name" value="Beta Polymerase, domain 2"/>
    <property type="match status" value="1"/>
</dbReference>
<protein>
    <submittedName>
        <fullName evidence="1">PHP domain protein</fullName>
    </submittedName>
</protein>
<accession>A0A0G0Q5U5</accession>